<reference evidence="4" key="1">
    <citation type="submission" date="2025-08" db="UniProtKB">
        <authorList>
            <consortium name="RefSeq"/>
        </authorList>
    </citation>
    <scope>IDENTIFICATION</scope>
    <source>
        <tissue evidence="4">Brain</tissue>
    </source>
</reference>
<evidence type="ECO:0000313" key="3">
    <source>
        <dbReference type="Proteomes" id="UP000000715"/>
    </source>
</evidence>
<feature type="chain" id="PRO_5035736442" evidence="2">
    <location>
        <begin position="26"/>
        <end position="459"/>
    </location>
</feature>
<dbReference type="InterPro" id="IPR030476">
    <property type="entry name" value="Pentaxin_CS"/>
</dbReference>
<protein>
    <submittedName>
        <fullName evidence="4">Collagen alpha-1(I) chain-like</fullName>
    </submittedName>
</protein>
<accession>A0A8U0UPI0</accession>
<evidence type="ECO:0000256" key="2">
    <source>
        <dbReference type="SAM" id="SignalP"/>
    </source>
</evidence>
<dbReference type="AlphaFoldDB" id="A0A8U0UPI0"/>
<dbReference type="OrthoDB" id="10659981at2759"/>
<keyword evidence="2" id="KW-0732">Signal</keyword>
<proteinExistence type="predicted"/>
<evidence type="ECO:0000256" key="1">
    <source>
        <dbReference type="SAM" id="MobiDB-lite"/>
    </source>
</evidence>
<feature type="region of interest" description="Disordered" evidence="1">
    <location>
        <begin position="186"/>
        <end position="387"/>
    </location>
</feature>
<dbReference type="RefSeq" id="XP_044921701.1">
    <property type="nucleotide sequence ID" value="XM_045065766.1"/>
</dbReference>
<feature type="compositionally biased region" description="Basic and acidic residues" evidence="1">
    <location>
        <begin position="234"/>
        <end position="256"/>
    </location>
</feature>
<feature type="signal peptide" evidence="2">
    <location>
        <begin position="1"/>
        <end position="25"/>
    </location>
</feature>
<dbReference type="Proteomes" id="UP000000715">
    <property type="component" value="Unplaced"/>
</dbReference>
<name>A0A8U0UPI0_MUSPF</name>
<keyword evidence="3" id="KW-1185">Reference proteome</keyword>
<gene>
    <name evidence="4" type="primary">LOC101676649</name>
</gene>
<feature type="compositionally biased region" description="Pro residues" evidence="1">
    <location>
        <begin position="341"/>
        <end position="350"/>
    </location>
</feature>
<feature type="compositionally biased region" description="Gly residues" evidence="1">
    <location>
        <begin position="221"/>
        <end position="232"/>
    </location>
</feature>
<feature type="region of interest" description="Disordered" evidence="1">
    <location>
        <begin position="57"/>
        <end position="90"/>
    </location>
</feature>
<feature type="compositionally biased region" description="Gly residues" evidence="1">
    <location>
        <begin position="71"/>
        <end position="82"/>
    </location>
</feature>
<dbReference type="PROSITE" id="PS00289">
    <property type="entry name" value="PTX_1"/>
    <property type="match status" value="1"/>
</dbReference>
<feature type="compositionally biased region" description="Pro residues" evidence="1">
    <location>
        <begin position="269"/>
        <end position="295"/>
    </location>
</feature>
<organism evidence="3 4">
    <name type="scientific">Mustela putorius furo</name>
    <name type="common">European domestic ferret</name>
    <name type="synonym">Mustela furo</name>
    <dbReference type="NCBI Taxonomy" id="9669"/>
    <lineage>
        <taxon>Eukaryota</taxon>
        <taxon>Metazoa</taxon>
        <taxon>Chordata</taxon>
        <taxon>Craniata</taxon>
        <taxon>Vertebrata</taxon>
        <taxon>Euteleostomi</taxon>
        <taxon>Mammalia</taxon>
        <taxon>Eutheria</taxon>
        <taxon>Laurasiatheria</taxon>
        <taxon>Carnivora</taxon>
        <taxon>Caniformia</taxon>
        <taxon>Musteloidea</taxon>
        <taxon>Mustelidae</taxon>
        <taxon>Mustelinae</taxon>
        <taxon>Mustela</taxon>
    </lineage>
</organism>
<feature type="compositionally biased region" description="Low complexity" evidence="1">
    <location>
        <begin position="200"/>
        <end position="212"/>
    </location>
</feature>
<dbReference type="GeneID" id="101676649"/>
<feature type="region of interest" description="Disordered" evidence="1">
    <location>
        <begin position="103"/>
        <end position="173"/>
    </location>
</feature>
<feature type="compositionally biased region" description="Gly residues" evidence="1">
    <location>
        <begin position="315"/>
        <end position="333"/>
    </location>
</feature>
<feature type="compositionally biased region" description="Pro residues" evidence="1">
    <location>
        <begin position="302"/>
        <end position="314"/>
    </location>
</feature>
<evidence type="ECO:0000313" key="4">
    <source>
        <dbReference type="RefSeq" id="XP_044921701.1"/>
    </source>
</evidence>
<sequence length="459" mass="48119">MGRTANPLPCYLVCLFMLESHECSSWESASGKNTGRSEVRAILSSLFLGSASHAARPGKRRCRSCSSPGDPGSGPQGWGGPARGPSTHRIAQNGSTISKQYRSLTGEGWGSSGAANGRSGDTKEPWRNFFSPSRRRGAGTAPRGPPGERGSAAQRGRAPAPGSQPPPRLWREPFPRVSKKCQVLRCPHPASEPTSPPPLLLRLPASPAAALPGRPQRLFSRGGGGGGSGWRGSGRPDSRLLLRDRSHDTGKLRQDGSRYPARLCCSGAHPPPAPPPASSTALLPPPTPRRPPRAPPLHFLRSPPPVPSGEPFPRGPGGAGGGGERSVAGGGGRGSRRGAPRPRPTPPPGRPGTADRLGRELCSFPSNYLSEQRAGERPKEGPALPEDLPVSVRGALWGARGVSAPSPALPPSCPPSSLSSFVASTLGHDAAWAASPPPSWEFAVWTHSEHRSTWDRTRT</sequence>